<dbReference type="Proteomes" id="UP000276776">
    <property type="component" value="Unassembled WGS sequence"/>
</dbReference>
<dbReference type="AlphaFoldDB" id="A0A0N5CP36"/>
<dbReference type="WBParaSite" id="TCLT_0000196801-mRNA-1">
    <property type="protein sequence ID" value="TCLT_0000196801-mRNA-1"/>
    <property type="gene ID" value="TCLT_0000196801"/>
</dbReference>
<protein>
    <submittedName>
        <fullName evidence="4">AMIN domain-containing protein</fullName>
    </submittedName>
</protein>
<evidence type="ECO:0000313" key="4">
    <source>
        <dbReference type="WBParaSite" id="TCLT_0000196801-mRNA-1"/>
    </source>
</evidence>
<gene>
    <name evidence="2" type="ORF">TCLT_LOCUS1969</name>
</gene>
<proteinExistence type="predicted"/>
<feature type="chain" id="PRO_5043126271" evidence="1">
    <location>
        <begin position="25"/>
        <end position="254"/>
    </location>
</feature>
<sequence length="254" mass="28176">MATVNYWKNFYLFLIVIISLKINAQQQSSEPMQKTFANTQFDLDPNLPSEDFSSIVSLSTLQFSNSSQQFLGEIPAQTSTTLRLVSATEKISEAENLQANLPNNPLQYFQKPSFPAPRAKVYRNIAEDIAISVSAINPPAAQHESAPMHESSNSAFQELKLDKNNAQYFPVDIQVTPRLPYSIKGYSSPKYHASHSALKSPKNLSTSQILNLPAAPSATLTDNKFKSEIPAQRISSALLWFSQTLPSFGILSYL</sequence>
<evidence type="ECO:0000313" key="3">
    <source>
        <dbReference type="Proteomes" id="UP000276776"/>
    </source>
</evidence>
<reference evidence="4" key="1">
    <citation type="submission" date="2017-02" db="UniProtKB">
        <authorList>
            <consortium name="WormBaseParasite"/>
        </authorList>
    </citation>
    <scope>IDENTIFICATION</scope>
</reference>
<organism evidence="4">
    <name type="scientific">Thelazia callipaeda</name>
    <name type="common">Oriental eyeworm</name>
    <name type="synonym">Parasitic nematode</name>
    <dbReference type="NCBI Taxonomy" id="103827"/>
    <lineage>
        <taxon>Eukaryota</taxon>
        <taxon>Metazoa</taxon>
        <taxon>Ecdysozoa</taxon>
        <taxon>Nematoda</taxon>
        <taxon>Chromadorea</taxon>
        <taxon>Rhabditida</taxon>
        <taxon>Spirurina</taxon>
        <taxon>Spiruromorpha</taxon>
        <taxon>Thelazioidea</taxon>
        <taxon>Thelaziidae</taxon>
        <taxon>Thelazia</taxon>
    </lineage>
</organism>
<evidence type="ECO:0000313" key="2">
    <source>
        <dbReference type="EMBL" id="VDM97684.1"/>
    </source>
</evidence>
<dbReference type="EMBL" id="UYYF01000322">
    <property type="protein sequence ID" value="VDM97684.1"/>
    <property type="molecule type" value="Genomic_DNA"/>
</dbReference>
<evidence type="ECO:0000256" key="1">
    <source>
        <dbReference type="SAM" id="SignalP"/>
    </source>
</evidence>
<dbReference type="OrthoDB" id="10607298at2759"/>
<keyword evidence="3" id="KW-1185">Reference proteome</keyword>
<feature type="signal peptide" evidence="1">
    <location>
        <begin position="1"/>
        <end position="24"/>
    </location>
</feature>
<name>A0A0N5CP36_THECL</name>
<reference evidence="2 3" key="2">
    <citation type="submission" date="2018-11" db="EMBL/GenBank/DDBJ databases">
        <authorList>
            <consortium name="Pathogen Informatics"/>
        </authorList>
    </citation>
    <scope>NUCLEOTIDE SEQUENCE [LARGE SCALE GENOMIC DNA]</scope>
</reference>
<accession>A0A0N5CP36</accession>
<keyword evidence="1" id="KW-0732">Signal</keyword>